<dbReference type="PANTHER" id="PTHR12358:SF106">
    <property type="entry name" value="LIPID KINASE YEGS"/>
    <property type="match status" value="1"/>
</dbReference>
<reference evidence="10 11" key="1">
    <citation type="submission" date="2014-02" db="EMBL/GenBank/DDBJ databases">
        <title>Genome sequence of Brachybacterium phenoliresistens strain W13A50.</title>
        <authorList>
            <person name="Wang X."/>
        </authorList>
    </citation>
    <scope>NUCLEOTIDE SEQUENCE [LARGE SCALE GENOMIC DNA]</scope>
    <source>
        <strain evidence="10 11">W13A50</strain>
    </source>
</reference>
<evidence type="ECO:0000256" key="6">
    <source>
        <dbReference type="ARBA" id="ARBA00022840"/>
    </source>
</evidence>
<dbReference type="InterPro" id="IPR050187">
    <property type="entry name" value="Lipid_Phosphate_FormReg"/>
</dbReference>
<keyword evidence="5 10" id="KW-0418">Kinase</keyword>
<evidence type="ECO:0000256" key="7">
    <source>
        <dbReference type="ARBA" id="ARBA00023209"/>
    </source>
</evidence>
<dbReference type="Pfam" id="PF19279">
    <property type="entry name" value="YegS_C"/>
    <property type="match status" value="1"/>
</dbReference>
<evidence type="ECO:0000256" key="8">
    <source>
        <dbReference type="ARBA" id="ARBA00023264"/>
    </source>
</evidence>
<dbReference type="PROSITE" id="PS50146">
    <property type="entry name" value="DAGK"/>
    <property type="match status" value="1"/>
</dbReference>
<dbReference type="Proteomes" id="UP000023067">
    <property type="component" value="Unassembled WGS sequence"/>
</dbReference>
<evidence type="ECO:0000256" key="4">
    <source>
        <dbReference type="ARBA" id="ARBA00022741"/>
    </source>
</evidence>
<dbReference type="GO" id="GO:0016301">
    <property type="term" value="F:kinase activity"/>
    <property type="evidence" value="ECO:0007669"/>
    <property type="project" value="UniProtKB-KW"/>
</dbReference>
<keyword evidence="11" id="KW-1185">Reference proteome</keyword>
<evidence type="ECO:0000256" key="5">
    <source>
        <dbReference type="ARBA" id="ARBA00022777"/>
    </source>
</evidence>
<feature type="domain" description="DAGKc" evidence="9">
    <location>
        <begin position="1"/>
        <end position="133"/>
    </location>
</feature>
<dbReference type="Gene3D" id="3.40.50.10330">
    <property type="entry name" value="Probable inorganic polyphosphate/atp-NAD kinase, domain 1"/>
    <property type="match status" value="1"/>
</dbReference>
<dbReference type="EMBL" id="JDYK01000003">
    <property type="protein sequence ID" value="EWS82299.1"/>
    <property type="molecule type" value="Genomic_DNA"/>
</dbReference>
<dbReference type="SUPFAM" id="SSF111331">
    <property type="entry name" value="NAD kinase/diacylglycerol kinase-like"/>
    <property type="match status" value="1"/>
</dbReference>
<dbReference type="InterPro" id="IPR045540">
    <property type="entry name" value="YegS/DAGK_C"/>
</dbReference>
<dbReference type="STRING" id="396014.BF93_11815"/>
<keyword evidence="7" id="KW-0594">Phospholipid biosynthesis</keyword>
<dbReference type="HOGENOM" id="CLU_045532_2_2_11"/>
<comment type="similarity">
    <text evidence="2">Belongs to the diacylglycerol/lipid kinase family.</text>
</comment>
<name>Z9JVR5_9MICO</name>
<dbReference type="eggNOG" id="COG1597">
    <property type="taxonomic scope" value="Bacteria"/>
</dbReference>
<proteinExistence type="inferred from homology"/>
<gene>
    <name evidence="10" type="ORF">BF93_11815</name>
</gene>
<dbReference type="Gene3D" id="2.60.200.40">
    <property type="match status" value="1"/>
</dbReference>
<comment type="caution">
    <text evidence="10">The sequence shown here is derived from an EMBL/GenBank/DDBJ whole genome shotgun (WGS) entry which is preliminary data.</text>
</comment>
<organism evidence="10 11">
    <name type="scientific">Brachybacterium phenoliresistens</name>
    <dbReference type="NCBI Taxonomy" id="396014"/>
    <lineage>
        <taxon>Bacteria</taxon>
        <taxon>Bacillati</taxon>
        <taxon>Actinomycetota</taxon>
        <taxon>Actinomycetes</taxon>
        <taxon>Micrococcales</taxon>
        <taxon>Dermabacteraceae</taxon>
        <taxon>Brachybacterium</taxon>
    </lineage>
</organism>
<keyword evidence="4" id="KW-0547">Nucleotide-binding</keyword>
<protein>
    <submittedName>
        <fullName evidence="10">Diacylglycerol kinase</fullName>
    </submittedName>
</protein>
<keyword evidence="3" id="KW-0808">Transferase</keyword>
<dbReference type="InterPro" id="IPR017438">
    <property type="entry name" value="ATP-NAD_kinase_N"/>
</dbReference>
<dbReference type="PATRIC" id="fig|396014.3.peg.868"/>
<dbReference type="RefSeq" id="WP_051486509.1">
    <property type="nucleotide sequence ID" value="NZ_KK069989.1"/>
</dbReference>
<keyword evidence="7" id="KW-0443">Lipid metabolism</keyword>
<accession>Z9JVR5</accession>
<dbReference type="PANTHER" id="PTHR12358">
    <property type="entry name" value="SPHINGOSINE KINASE"/>
    <property type="match status" value="1"/>
</dbReference>
<dbReference type="InterPro" id="IPR001206">
    <property type="entry name" value="Diacylglycerol_kinase_cat_dom"/>
</dbReference>
<evidence type="ECO:0000256" key="2">
    <source>
        <dbReference type="ARBA" id="ARBA00005983"/>
    </source>
</evidence>
<keyword evidence="7" id="KW-0444">Lipid biosynthesis</keyword>
<comment type="cofactor">
    <cofactor evidence="1">
        <name>Mg(2+)</name>
        <dbReference type="ChEBI" id="CHEBI:18420"/>
    </cofactor>
</comment>
<keyword evidence="8" id="KW-1208">Phospholipid metabolism</keyword>
<sequence length="319" mass="33129">MSEQHIGIVLNPSKVEAEVLEDALDAASEMRSRPQLSIFETTPEDPGGAAAAQALAAGVDLIITAGGDGTVRAVAEVLAQRRSRVELGIVPLGTGNLLARNLGIPLGDVDAALARALDGTARPVDVGWCLAELEDGPRRSAFLVMAGVGVDARMIDETDDDLKKTAGWIAYVEAMGRAVTASSAVEADLVVDGETRIHETVHTVLVGNVGTVQGGIDLLPDAAPDDGRMDLLILGEDGVAGWADTVRNVVWDNGIAKLLPGRGDDGEGAVDSETATRLALSTLALDLSAPRMAQIDGEALGETTSLRIEVQPAALRIRL</sequence>
<evidence type="ECO:0000256" key="3">
    <source>
        <dbReference type="ARBA" id="ARBA00022679"/>
    </source>
</evidence>
<dbReference type="Pfam" id="PF00781">
    <property type="entry name" value="DAGK_cat"/>
    <property type="match status" value="1"/>
</dbReference>
<dbReference type="OrthoDB" id="3171056at2"/>
<evidence type="ECO:0000256" key="1">
    <source>
        <dbReference type="ARBA" id="ARBA00001946"/>
    </source>
</evidence>
<evidence type="ECO:0000313" key="10">
    <source>
        <dbReference type="EMBL" id="EWS82299.1"/>
    </source>
</evidence>
<evidence type="ECO:0000313" key="11">
    <source>
        <dbReference type="Proteomes" id="UP000023067"/>
    </source>
</evidence>
<dbReference type="GO" id="GO:0005886">
    <property type="term" value="C:plasma membrane"/>
    <property type="evidence" value="ECO:0007669"/>
    <property type="project" value="TreeGrafter"/>
</dbReference>
<dbReference type="SMART" id="SM00046">
    <property type="entry name" value="DAGKc"/>
    <property type="match status" value="1"/>
</dbReference>
<keyword evidence="6" id="KW-0067">ATP-binding</keyword>
<evidence type="ECO:0000259" key="9">
    <source>
        <dbReference type="PROSITE" id="PS50146"/>
    </source>
</evidence>
<dbReference type="GO" id="GO:0005524">
    <property type="term" value="F:ATP binding"/>
    <property type="evidence" value="ECO:0007669"/>
    <property type="project" value="UniProtKB-KW"/>
</dbReference>
<dbReference type="AlphaFoldDB" id="Z9JVR5"/>
<dbReference type="GO" id="GO:0008654">
    <property type="term" value="P:phospholipid biosynthetic process"/>
    <property type="evidence" value="ECO:0007669"/>
    <property type="project" value="UniProtKB-KW"/>
</dbReference>
<dbReference type="InterPro" id="IPR016064">
    <property type="entry name" value="NAD/diacylglycerol_kinase_sf"/>
</dbReference>